<gene>
    <name evidence="3" type="ORF">ND812_12835</name>
</gene>
<dbReference type="Pfam" id="PF17836">
    <property type="entry name" value="PglD_N"/>
    <property type="match status" value="1"/>
</dbReference>
<dbReference type="InterPro" id="IPR001451">
    <property type="entry name" value="Hexapep"/>
</dbReference>
<protein>
    <submittedName>
        <fullName evidence="3">Acetyltransferase</fullName>
    </submittedName>
</protein>
<dbReference type="InterPro" id="IPR020019">
    <property type="entry name" value="AcTrfase_PglD-like"/>
</dbReference>
<evidence type="ECO:0000313" key="4">
    <source>
        <dbReference type="Proteomes" id="UP001209737"/>
    </source>
</evidence>
<reference evidence="3 4" key="1">
    <citation type="submission" date="2022-06" db="EMBL/GenBank/DDBJ databases">
        <title>Leptospira isolates from biofilms formed at urban environments.</title>
        <authorList>
            <person name="Ribeiro P.S."/>
            <person name="Sousa T."/>
            <person name="Carvalho N."/>
            <person name="Aburjaile F."/>
            <person name="Neves F."/>
            <person name="Oliveira D."/>
            <person name="Blanco L."/>
            <person name="Lima J."/>
            <person name="Costa F."/>
            <person name="Brenig B."/>
            <person name="Soares S."/>
            <person name="Ramos R."/>
            <person name="Goes-Neto A."/>
            <person name="Matiuzzi M."/>
            <person name="Azevedo V."/>
            <person name="Ristow P."/>
        </authorList>
    </citation>
    <scope>NUCLEOTIDE SEQUENCE [LARGE SCALE GENOMIC DNA]</scope>
    <source>
        <strain evidence="3 4">VSF25</strain>
    </source>
</reference>
<dbReference type="PANTHER" id="PTHR43300:SF7">
    <property type="entry name" value="UDP-N-ACETYLBACILLOSAMINE N-ACETYLTRANSFERASE"/>
    <property type="match status" value="1"/>
</dbReference>
<comment type="caution">
    <text evidence="3">The sequence shown here is derived from an EMBL/GenBank/DDBJ whole genome shotgun (WGS) entry which is preliminary data.</text>
</comment>
<dbReference type="InterPro" id="IPR050179">
    <property type="entry name" value="Trans_hexapeptide_repeat"/>
</dbReference>
<dbReference type="SUPFAM" id="SSF51161">
    <property type="entry name" value="Trimeric LpxA-like enzymes"/>
    <property type="match status" value="1"/>
</dbReference>
<proteinExistence type="inferred from homology"/>
<evidence type="ECO:0000256" key="1">
    <source>
        <dbReference type="ARBA" id="ARBA00007274"/>
    </source>
</evidence>
<dbReference type="NCBIfam" id="TIGR03570">
    <property type="entry name" value="NeuD_NnaD"/>
    <property type="match status" value="1"/>
</dbReference>
<dbReference type="InterPro" id="IPR011004">
    <property type="entry name" value="Trimer_LpxA-like_sf"/>
</dbReference>
<comment type="similarity">
    <text evidence="1">Belongs to the transferase hexapeptide repeat family.</text>
</comment>
<dbReference type="Proteomes" id="UP001209737">
    <property type="component" value="Unassembled WGS sequence"/>
</dbReference>
<dbReference type="InterPro" id="IPR041561">
    <property type="entry name" value="PglD_N"/>
</dbReference>
<dbReference type="Pfam" id="PF00132">
    <property type="entry name" value="Hexapep"/>
    <property type="match status" value="2"/>
</dbReference>
<keyword evidence="4" id="KW-1185">Reference proteome</keyword>
<name>A0ABT3M022_9LEPT</name>
<feature type="domain" description="PglD N-terminal" evidence="2">
    <location>
        <begin position="6"/>
        <end position="84"/>
    </location>
</feature>
<dbReference type="Gene3D" id="2.160.10.10">
    <property type="entry name" value="Hexapeptide repeat proteins"/>
    <property type="match status" value="1"/>
</dbReference>
<sequence length="208" mass="22102">MHKKEILLIGAGGHAKSCIDVIEAEGKFQIVGLIGGESEKGKTVLNYDVIGDDSDLPSLGQKIRNAIVVIGQIKTFEIRKNIYLKLKSLGYNLPSIVSPLAYVSKYAKIGDGTMLLHHSIVNAGAIVGENCIINSRSLIEHDVKIEDHCHVSTSAVLNGHCQVGEGSFIGSGSILKEGVSIGSGCIVGMGSIVIKNVSDRETFVSRFA</sequence>
<dbReference type="CDD" id="cd03360">
    <property type="entry name" value="LbH_AT_putative"/>
    <property type="match status" value="1"/>
</dbReference>
<organism evidence="3 4">
    <name type="scientific">Leptospira limi</name>
    <dbReference type="NCBI Taxonomy" id="2950023"/>
    <lineage>
        <taxon>Bacteria</taxon>
        <taxon>Pseudomonadati</taxon>
        <taxon>Spirochaetota</taxon>
        <taxon>Spirochaetia</taxon>
        <taxon>Leptospirales</taxon>
        <taxon>Leptospiraceae</taxon>
        <taxon>Leptospira</taxon>
    </lineage>
</organism>
<evidence type="ECO:0000313" key="3">
    <source>
        <dbReference type="EMBL" id="MCW7462977.1"/>
    </source>
</evidence>
<dbReference type="EMBL" id="JAMQPV010000001">
    <property type="protein sequence ID" value="MCW7462977.1"/>
    <property type="molecule type" value="Genomic_DNA"/>
</dbReference>
<dbReference type="Gene3D" id="3.40.50.20">
    <property type="match status" value="1"/>
</dbReference>
<evidence type="ECO:0000259" key="2">
    <source>
        <dbReference type="Pfam" id="PF17836"/>
    </source>
</evidence>
<dbReference type="PANTHER" id="PTHR43300">
    <property type="entry name" value="ACETYLTRANSFERASE"/>
    <property type="match status" value="1"/>
</dbReference>
<dbReference type="RefSeq" id="WP_265375760.1">
    <property type="nucleotide sequence ID" value="NZ_JAMQPV010000001.1"/>
</dbReference>
<accession>A0ABT3M022</accession>